<dbReference type="OrthoDB" id="9805799at2"/>
<dbReference type="InterPro" id="IPR016047">
    <property type="entry name" value="M23ase_b-sheet_dom"/>
</dbReference>
<feature type="transmembrane region" description="Helical" evidence="3">
    <location>
        <begin position="52"/>
        <end position="73"/>
    </location>
</feature>
<evidence type="ECO:0000256" key="1">
    <source>
        <dbReference type="ARBA" id="ARBA00022729"/>
    </source>
</evidence>
<evidence type="ECO:0000313" key="6">
    <source>
        <dbReference type="EMBL" id="SFF16278.1"/>
    </source>
</evidence>
<name>A0A1I2GGD5_9BACL</name>
<dbReference type="InterPro" id="IPR018392">
    <property type="entry name" value="LysM"/>
</dbReference>
<keyword evidence="3" id="KW-1133">Transmembrane helix</keyword>
<dbReference type="Gene3D" id="2.20.230.10">
    <property type="entry name" value="Resuscitation-promoting factor rpfb"/>
    <property type="match status" value="1"/>
</dbReference>
<dbReference type="InterPro" id="IPR050570">
    <property type="entry name" value="Cell_wall_metabolism_enzyme"/>
</dbReference>
<feature type="region of interest" description="Disordered" evidence="2">
    <location>
        <begin position="21"/>
        <end position="47"/>
    </location>
</feature>
<dbReference type="RefSeq" id="WP_091189348.1">
    <property type="nucleotide sequence ID" value="NZ_FOMT01000006.1"/>
</dbReference>
<feature type="domain" description="G5" evidence="4">
    <location>
        <begin position="313"/>
        <end position="393"/>
    </location>
</feature>
<dbReference type="Pfam" id="PF07501">
    <property type="entry name" value="G5"/>
    <property type="match status" value="1"/>
</dbReference>
<dbReference type="AlphaFoldDB" id="A0A1I2GGD5"/>
<dbReference type="EMBL" id="FOMT01000006">
    <property type="protein sequence ID" value="SFF16278.1"/>
    <property type="molecule type" value="Genomic_DNA"/>
</dbReference>
<dbReference type="Pfam" id="PF01476">
    <property type="entry name" value="LysM"/>
    <property type="match status" value="1"/>
</dbReference>
<evidence type="ECO:0000259" key="4">
    <source>
        <dbReference type="PROSITE" id="PS51109"/>
    </source>
</evidence>
<dbReference type="CDD" id="cd12797">
    <property type="entry name" value="M23_peptidase"/>
    <property type="match status" value="1"/>
</dbReference>
<dbReference type="InterPro" id="IPR036779">
    <property type="entry name" value="LysM_dom_sf"/>
</dbReference>
<dbReference type="GO" id="GO:0004222">
    <property type="term" value="F:metalloendopeptidase activity"/>
    <property type="evidence" value="ECO:0007669"/>
    <property type="project" value="TreeGrafter"/>
</dbReference>
<keyword evidence="3" id="KW-0472">Membrane</keyword>
<dbReference type="STRING" id="1045775.SAMN05216378_5207"/>
<keyword evidence="6" id="KW-0378">Hydrolase</keyword>
<sequence>MTVFSPKDRFRKTWNLVNQYFRPTDPQDSKGKKQPPSTGEKPHTPMWKRKPVILTAGVLVVLAAAGIGGTGYVQANTVDYYNVYKDGNMVGSVSDPTEVDQLIKQQTEEVKKSNPNLNMVLDAGEITYSGESGFKAEPATEETLSKLKGLLTSHAEGVELVIDGKVAGIVKDQETADAILNRVQSKYAPQLAANKKSAEVTTLSYSKAAAEKKKTEASNGKKLTGVKFVEEVKTDAVATDPAKIMDANELYLKLVKGSVKPTKYTVQKGDCVGCIADKFNISEQVIYDNNGWIEQDMIKEGDVLDLTVLQPELTVKTEERATETISYEAPVEIRKSDAMKLGESRVLTEGKSGKKTLTYRIVKQNGKVVTEELVDSQVVVKPVAEVVLRGTKVILGEGTGHFASPVSGWSLSSKFGKRWGRMHKGIDMTGGKTIMAADNGVVEFVGQKTGYGNVVIINHKNGYKTLYGHLRSFSVKNGQILEKGDKLGIMGSTGESTGVHLHFEITKSGVLQNPLKYL</sequence>
<dbReference type="PANTHER" id="PTHR21666">
    <property type="entry name" value="PEPTIDASE-RELATED"/>
    <property type="match status" value="1"/>
</dbReference>
<dbReference type="SUPFAM" id="SSF54106">
    <property type="entry name" value="LysM domain"/>
    <property type="match status" value="1"/>
</dbReference>
<evidence type="ECO:0000259" key="5">
    <source>
        <dbReference type="PROSITE" id="PS51782"/>
    </source>
</evidence>
<reference evidence="7" key="1">
    <citation type="submission" date="2016-10" db="EMBL/GenBank/DDBJ databases">
        <authorList>
            <person name="Varghese N."/>
            <person name="Submissions S."/>
        </authorList>
    </citation>
    <scope>NUCLEOTIDE SEQUENCE [LARGE SCALE GENOMIC DNA]</scope>
    <source>
        <strain evidence="7">CGMCC 1.10784</strain>
    </source>
</reference>
<proteinExistence type="predicted"/>
<feature type="domain" description="LysM" evidence="5">
    <location>
        <begin position="262"/>
        <end position="306"/>
    </location>
</feature>
<keyword evidence="7" id="KW-1185">Reference proteome</keyword>
<organism evidence="6 7">
    <name type="scientific">Paenibacillus catalpae</name>
    <dbReference type="NCBI Taxonomy" id="1045775"/>
    <lineage>
        <taxon>Bacteria</taxon>
        <taxon>Bacillati</taxon>
        <taxon>Bacillota</taxon>
        <taxon>Bacilli</taxon>
        <taxon>Bacillales</taxon>
        <taxon>Paenibacillaceae</taxon>
        <taxon>Paenibacillus</taxon>
    </lineage>
</organism>
<dbReference type="Pfam" id="PF01551">
    <property type="entry name" value="Peptidase_M23"/>
    <property type="match status" value="1"/>
</dbReference>
<dbReference type="PANTHER" id="PTHR21666:SF270">
    <property type="entry name" value="MUREIN HYDROLASE ACTIVATOR ENVC"/>
    <property type="match status" value="1"/>
</dbReference>
<dbReference type="PROSITE" id="PS51782">
    <property type="entry name" value="LYSM"/>
    <property type="match status" value="1"/>
</dbReference>
<evidence type="ECO:0000256" key="2">
    <source>
        <dbReference type="SAM" id="MobiDB-lite"/>
    </source>
</evidence>
<evidence type="ECO:0000313" key="7">
    <source>
        <dbReference type="Proteomes" id="UP000198855"/>
    </source>
</evidence>
<dbReference type="Proteomes" id="UP000198855">
    <property type="component" value="Unassembled WGS sequence"/>
</dbReference>
<dbReference type="SUPFAM" id="SSF51261">
    <property type="entry name" value="Duplicated hybrid motif"/>
    <property type="match status" value="1"/>
</dbReference>
<dbReference type="Gene3D" id="3.10.350.10">
    <property type="entry name" value="LysM domain"/>
    <property type="match status" value="1"/>
</dbReference>
<dbReference type="InterPro" id="IPR011098">
    <property type="entry name" value="G5_dom"/>
</dbReference>
<accession>A0A1I2GGD5</accession>
<dbReference type="CDD" id="cd00118">
    <property type="entry name" value="LysM"/>
    <property type="match status" value="1"/>
</dbReference>
<dbReference type="PROSITE" id="PS51109">
    <property type="entry name" value="G5"/>
    <property type="match status" value="1"/>
</dbReference>
<dbReference type="Gene3D" id="2.70.70.10">
    <property type="entry name" value="Glucose Permease (Domain IIA)"/>
    <property type="match status" value="1"/>
</dbReference>
<dbReference type="InterPro" id="IPR011055">
    <property type="entry name" value="Dup_hybrid_motif"/>
</dbReference>
<keyword evidence="3" id="KW-0812">Transmembrane</keyword>
<gene>
    <name evidence="6" type="ORF">SAMN05216378_5207</name>
</gene>
<keyword evidence="1" id="KW-0732">Signal</keyword>
<protein>
    <submittedName>
        <fullName evidence="6">Murein DD-endopeptidase MepM and murein hydrolase activator NlpD, contain LysM domain</fullName>
    </submittedName>
</protein>
<dbReference type="SMART" id="SM01208">
    <property type="entry name" value="G5"/>
    <property type="match status" value="1"/>
</dbReference>
<evidence type="ECO:0000256" key="3">
    <source>
        <dbReference type="SAM" id="Phobius"/>
    </source>
</evidence>
<dbReference type="SMART" id="SM00257">
    <property type="entry name" value="LysM"/>
    <property type="match status" value="1"/>
</dbReference>